<dbReference type="Gene3D" id="3.40.720.10">
    <property type="entry name" value="Alkaline Phosphatase, subunit A"/>
    <property type="match status" value="1"/>
</dbReference>
<protein>
    <recommendedName>
        <fullName evidence="4">Sulfatase N-terminal domain-containing protein</fullName>
    </recommendedName>
</protein>
<accession>A0A419DEZ2</accession>
<feature type="transmembrane region" description="Helical" evidence="1">
    <location>
        <begin position="97"/>
        <end position="116"/>
    </location>
</feature>
<feature type="transmembrane region" description="Helical" evidence="1">
    <location>
        <begin position="30"/>
        <end position="53"/>
    </location>
</feature>
<sequence length="507" mass="58688">MEKEKVYIIHPYLIAISPAIFIYAHNFEQVHYSLVFQAVILILCSTYVLTLTWQYIIGNNFKSGIITSTVLFVFVNYGQLVDYILSLSFSSPVFVRHRYLVLTLSLILILLVYLVIKTNNSLINLTKFLNIVMLISVMISFVHIVSKLVFEYKHRSQENIKRTATTSTDQDRKGVFPDIYYIILDGYAGYNTLKELWHYDNSDFLNYLWSKGFYVATDSRSNYGVTHLSLSSSLNMEYLDSLENKIGSEIINNKGRAYKLIENNEVMSFLKHQGYKIINFSTNWPGTMINKNADINIDCGKIPPYIRLLLQSSLIRAYTDKISFFSRKHRERILCTLSKLPETKSMIDGPRFVFAHIISPHPPWVFDKNGRQPEKGDLHFLNNDWGDEQAYLDQLIFINSKIEDVIEGILVEADVLPIIIIQSDHGPSLGKDYVKHSDKIRSVAEMNILNAYFLPDDGKKLLYNFISPVNTFRLIFNYYFHTNLNLLDDKSYWHIELGKKGLLPSDH</sequence>
<organism evidence="2 3">
    <name type="scientific">candidate division WS5 bacterium</name>
    <dbReference type="NCBI Taxonomy" id="2093353"/>
    <lineage>
        <taxon>Bacteria</taxon>
        <taxon>candidate division WS5</taxon>
    </lineage>
</organism>
<comment type="caution">
    <text evidence="2">The sequence shown here is derived from an EMBL/GenBank/DDBJ whole genome shotgun (WGS) entry which is preliminary data.</text>
</comment>
<reference evidence="2 3" key="1">
    <citation type="journal article" date="2017" name="ISME J.">
        <title>Energy and carbon metabolisms in a deep terrestrial subsurface fluid microbial community.</title>
        <authorList>
            <person name="Momper L."/>
            <person name="Jungbluth S.P."/>
            <person name="Lee M.D."/>
            <person name="Amend J.P."/>
        </authorList>
    </citation>
    <scope>NUCLEOTIDE SEQUENCE [LARGE SCALE GENOMIC DNA]</scope>
    <source>
        <strain evidence="2">SURF_29</strain>
    </source>
</reference>
<dbReference type="EMBL" id="QZJW01000014">
    <property type="protein sequence ID" value="RJO61662.1"/>
    <property type="molecule type" value="Genomic_DNA"/>
</dbReference>
<keyword evidence="1" id="KW-0812">Transmembrane</keyword>
<evidence type="ECO:0000313" key="2">
    <source>
        <dbReference type="EMBL" id="RJO61662.1"/>
    </source>
</evidence>
<gene>
    <name evidence="2" type="ORF">C4544_02060</name>
</gene>
<feature type="transmembrane region" description="Helical" evidence="1">
    <location>
        <begin position="128"/>
        <end position="150"/>
    </location>
</feature>
<dbReference type="Proteomes" id="UP000285655">
    <property type="component" value="Unassembled WGS sequence"/>
</dbReference>
<dbReference type="SUPFAM" id="SSF53649">
    <property type="entry name" value="Alkaline phosphatase-like"/>
    <property type="match status" value="1"/>
</dbReference>
<dbReference type="InterPro" id="IPR017850">
    <property type="entry name" value="Alkaline_phosphatase_core_sf"/>
</dbReference>
<dbReference type="AlphaFoldDB" id="A0A419DEZ2"/>
<feature type="transmembrane region" description="Helical" evidence="1">
    <location>
        <begin position="7"/>
        <end position="24"/>
    </location>
</feature>
<name>A0A419DEZ2_9BACT</name>
<keyword evidence="1" id="KW-1133">Transmembrane helix</keyword>
<feature type="transmembrane region" description="Helical" evidence="1">
    <location>
        <begin position="65"/>
        <end position="85"/>
    </location>
</feature>
<keyword evidence="1" id="KW-0472">Membrane</keyword>
<evidence type="ECO:0000256" key="1">
    <source>
        <dbReference type="SAM" id="Phobius"/>
    </source>
</evidence>
<evidence type="ECO:0008006" key="4">
    <source>
        <dbReference type="Google" id="ProtNLM"/>
    </source>
</evidence>
<evidence type="ECO:0000313" key="3">
    <source>
        <dbReference type="Proteomes" id="UP000285655"/>
    </source>
</evidence>
<proteinExistence type="predicted"/>